<dbReference type="Pfam" id="PF00002">
    <property type="entry name" value="7tm_2"/>
    <property type="match status" value="1"/>
</dbReference>
<keyword evidence="6" id="KW-1185">Reference proteome</keyword>
<dbReference type="Proteomes" id="UP000504606">
    <property type="component" value="Unplaced"/>
</dbReference>
<evidence type="ECO:0000313" key="7">
    <source>
        <dbReference type="RefSeq" id="XP_052132197.1"/>
    </source>
</evidence>
<comment type="subcellular location">
    <subcellularLocation>
        <location evidence="1">Membrane</location>
        <topology evidence="1">Multi-pass membrane protein</topology>
    </subcellularLocation>
</comment>
<evidence type="ECO:0000256" key="5">
    <source>
        <dbReference type="SAM" id="Phobius"/>
    </source>
</evidence>
<dbReference type="GO" id="GO:0004930">
    <property type="term" value="F:G protein-coupled receptor activity"/>
    <property type="evidence" value="ECO:0007669"/>
    <property type="project" value="InterPro"/>
</dbReference>
<evidence type="ECO:0000256" key="1">
    <source>
        <dbReference type="ARBA" id="ARBA00004141"/>
    </source>
</evidence>
<dbReference type="KEGG" id="foc:127751929"/>
<name>A0A9C6XAR0_FRAOC</name>
<keyword evidence="2 5" id="KW-0812">Transmembrane</keyword>
<protein>
    <submittedName>
        <fullName evidence="7">Diuretic hormone receptor-like</fullName>
    </submittedName>
</protein>
<dbReference type="OrthoDB" id="6022368at2759"/>
<dbReference type="InterPro" id="IPR000832">
    <property type="entry name" value="GPCR_2_secretin-like"/>
</dbReference>
<feature type="transmembrane region" description="Helical" evidence="5">
    <location>
        <begin position="21"/>
        <end position="41"/>
    </location>
</feature>
<proteinExistence type="predicted"/>
<dbReference type="RefSeq" id="XP_052132197.1">
    <property type="nucleotide sequence ID" value="XM_052276237.1"/>
</dbReference>
<dbReference type="GO" id="GO:0016020">
    <property type="term" value="C:membrane"/>
    <property type="evidence" value="ECO:0007669"/>
    <property type="project" value="UniProtKB-SubCell"/>
</dbReference>
<keyword evidence="4 5" id="KW-0472">Membrane</keyword>
<gene>
    <name evidence="7" type="primary">LOC127751929</name>
</gene>
<dbReference type="Gene3D" id="1.20.1070.10">
    <property type="entry name" value="Rhodopsin 7-helix transmembrane proteins"/>
    <property type="match status" value="1"/>
</dbReference>
<evidence type="ECO:0000256" key="3">
    <source>
        <dbReference type="ARBA" id="ARBA00022989"/>
    </source>
</evidence>
<evidence type="ECO:0000256" key="4">
    <source>
        <dbReference type="ARBA" id="ARBA00023136"/>
    </source>
</evidence>
<dbReference type="GeneID" id="127751929"/>
<sequence length="62" mass="6545">MRPGRGPDHLAAEQQQSAKAAKALLVLIPLLGITYILVLYGPTTGNAAQAFDLARSLLLSTQ</sequence>
<accession>A0A9C6XAR0</accession>
<reference evidence="7" key="1">
    <citation type="submission" date="2025-08" db="UniProtKB">
        <authorList>
            <consortium name="RefSeq"/>
        </authorList>
    </citation>
    <scope>IDENTIFICATION</scope>
    <source>
        <tissue evidence="7">Whole organism</tissue>
    </source>
</reference>
<evidence type="ECO:0000313" key="6">
    <source>
        <dbReference type="Proteomes" id="UP000504606"/>
    </source>
</evidence>
<evidence type="ECO:0000256" key="2">
    <source>
        <dbReference type="ARBA" id="ARBA00022692"/>
    </source>
</evidence>
<organism evidence="6 7">
    <name type="scientific">Frankliniella occidentalis</name>
    <name type="common">Western flower thrips</name>
    <name type="synonym">Euthrips occidentalis</name>
    <dbReference type="NCBI Taxonomy" id="133901"/>
    <lineage>
        <taxon>Eukaryota</taxon>
        <taxon>Metazoa</taxon>
        <taxon>Ecdysozoa</taxon>
        <taxon>Arthropoda</taxon>
        <taxon>Hexapoda</taxon>
        <taxon>Insecta</taxon>
        <taxon>Pterygota</taxon>
        <taxon>Neoptera</taxon>
        <taxon>Paraneoptera</taxon>
        <taxon>Thysanoptera</taxon>
        <taxon>Terebrantia</taxon>
        <taxon>Thripoidea</taxon>
        <taxon>Thripidae</taxon>
        <taxon>Frankliniella</taxon>
    </lineage>
</organism>
<keyword evidence="3 5" id="KW-1133">Transmembrane helix</keyword>
<feature type="non-terminal residue" evidence="7">
    <location>
        <position position="62"/>
    </location>
</feature>
<dbReference type="AlphaFoldDB" id="A0A9C6XAR0"/>